<feature type="transmembrane region" description="Helical" evidence="7">
    <location>
        <begin position="158"/>
        <end position="180"/>
    </location>
</feature>
<keyword evidence="8" id="KW-0762">Sugar transport</keyword>
<evidence type="ECO:0000256" key="5">
    <source>
        <dbReference type="ARBA" id="ARBA00022989"/>
    </source>
</evidence>
<evidence type="ECO:0000256" key="2">
    <source>
        <dbReference type="ARBA" id="ARBA00022448"/>
    </source>
</evidence>
<keyword evidence="6 7" id="KW-0472">Membrane</keyword>
<feature type="transmembrane region" description="Helical" evidence="7">
    <location>
        <begin position="500"/>
        <end position="521"/>
    </location>
</feature>
<feature type="transmembrane region" description="Helical" evidence="7">
    <location>
        <begin position="336"/>
        <end position="357"/>
    </location>
</feature>
<sequence>MQPQVLVQQSPRGADGGVVAKVVGVLLLLPAAVLTIITLVVPTGRTVGTSMRAESFLARGEAEYVGFDNFDAVVEGGFWSALGFAVSLVLLPIVVAVVIAPLLAAAFEWAGGWARVTARVVLSLAIVVFSPVALAIAWQRALREEPELLADPDLAGGVVWSSLAFMTFGVVCAVGVMVFLPAFRARRKLFPTLFTIAGLVVLGLLAVGLQQFTVPFAMTGFGPADATMTPAGMMFTTAFANGRIGAGAAVATLLLLFLAVLGIVAVLVVILTRLRVSVRPWRSSGSGAPVNAGAIVVAVLALVAVLVVAWITMAPWFDALGGPEPEGPAGADGRTWPPALLAALVSVGVAYFGALGVSGLRPLGRHSEWLLMPFAPWLFVGVAPLGIEFFKSLRDEGKLDGSVFPPILVSLVSLLVLAVLCRGQAERWQQQTAAGAPVAGSFFRTVVLPTLPPAVLLFVVTAFLNAQDLFWGLLTAQSPENVTTPMLLFTANADLTGETYSVASATPLVAVVLGFVALGAIQALHLDRMTATVGRVDDPTGPIRLPVSQ</sequence>
<feature type="transmembrane region" description="Helical" evidence="7">
    <location>
        <begin position="369"/>
        <end position="390"/>
    </location>
</feature>
<reference evidence="8 9" key="1">
    <citation type="submission" date="2020-08" db="EMBL/GenBank/DDBJ databases">
        <title>Genomic Encyclopedia of Type Strains, Phase III (KMG-III): the genomes of soil and plant-associated and newly described type strains.</title>
        <authorList>
            <person name="Whitman W."/>
        </authorList>
    </citation>
    <scope>NUCLEOTIDE SEQUENCE [LARGE SCALE GENOMIC DNA]</scope>
    <source>
        <strain evidence="8 9">CECT 8960</strain>
    </source>
</reference>
<name>A0A7W7Q5S5_9PSEU</name>
<keyword evidence="4 7" id="KW-0812">Transmembrane</keyword>
<feature type="transmembrane region" description="Helical" evidence="7">
    <location>
        <begin position="244"/>
        <end position="271"/>
    </location>
</feature>
<organism evidence="8 9">
    <name type="scientific">Actinophytocola algeriensis</name>
    <dbReference type="NCBI Taxonomy" id="1768010"/>
    <lineage>
        <taxon>Bacteria</taxon>
        <taxon>Bacillati</taxon>
        <taxon>Actinomycetota</taxon>
        <taxon>Actinomycetes</taxon>
        <taxon>Pseudonocardiales</taxon>
        <taxon>Pseudonocardiaceae</taxon>
    </lineage>
</organism>
<gene>
    <name evidence="8" type="ORF">FHR82_003838</name>
</gene>
<dbReference type="Gene3D" id="1.10.3720.10">
    <property type="entry name" value="MetI-like"/>
    <property type="match status" value="2"/>
</dbReference>
<dbReference type="AlphaFoldDB" id="A0A7W7Q5S5"/>
<evidence type="ECO:0000256" key="6">
    <source>
        <dbReference type="ARBA" id="ARBA00023136"/>
    </source>
</evidence>
<dbReference type="SUPFAM" id="SSF161098">
    <property type="entry name" value="MetI-like"/>
    <property type="match status" value="1"/>
</dbReference>
<dbReference type="RefSeq" id="WP_184811775.1">
    <property type="nucleotide sequence ID" value="NZ_JACHJQ010000004.1"/>
</dbReference>
<dbReference type="InterPro" id="IPR050809">
    <property type="entry name" value="UgpAE/MalFG_permease"/>
</dbReference>
<evidence type="ECO:0000256" key="7">
    <source>
        <dbReference type="SAM" id="Phobius"/>
    </source>
</evidence>
<proteinExistence type="predicted"/>
<evidence type="ECO:0000313" key="8">
    <source>
        <dbReference type="EMBL" id="MBB4907596.1"/>
    </source>
</evidence>
<feature type="transmembrane region" description="Helical" evidence="7">
    <location>
        <begin position="192"/>
        <end position="212"/>
    </location>
</feature>
<dbReference type="PANTHER" id="PTHR43227:SF8">
    <property type="entry name" value="DIACETYLCHITOBIOSE UPTAKE SYSTEM PERMEASE PROTEIN DASB"/>
    <property type="match status" value="1"/>
</dbReference>
<feature type="transmembrane region" description="Helical" evidence="7">
    <location>
        <begin position="18"/>
        <end position="41"/>
    </location>
</feature>
<evidence type="ECO:0000256" key="1">
    <source>
        <dbReference type="ARBA" id="ARBA00004651"/>
    </source>
</evidence>
<evidence type="ECO:0000256" key="4">
    <source>
        <dbReference type="ARBA" id="ARBA00022692"/>
    </source>
</evidence>
<accession>A0A7W7Q5S5</accession>
<keyword evidence="3" id="KW-1003">Cell membrane</keyword>
<evidence type="ECO:0000313" key="9">
    <source>
        <dbReference type="Proteomes" id="UP000520767"/>
    </source>
</evidence>
<dbReference type="Proteomes" id="UP000520767">
    <property type="component" value="Unassembled WGS sequence"/>
</dbReference>
<feature type="transmembrane region" description="Helical" evidence="7">
    <location>
        <begin position="116"/>
        <end position="138"/>
    </location>
</feature>
<keyword evidence="2" id="KW-0813">Transport</keyword>
<dbReference type="PANTHER" id="PTHR43227">
    <property type="entry name" value="BLL4140 PROTEIN"/>
    <property type="match status" value="1"/>
</dbReference>
<feature type="transmembrane region" description="Helical" evidence="7">
    <location>
        <begin position="442"/>
        <end position="464"/>
    </location>
</feature>
<feature type="transmembrane region" description="Helical" evidence="7">
    <location>
        <begin position="78"/>
        <end position="104"/>
    </location>
</feature>
<dbReference type="EMBL" id="JACHJQ010000004">
    <property type="protein sequence ID" value="MBB4907596.1"/>
    <property type="molecule type" value="Genomic_DNA"/>
</dbReference>
<evidence type="ECO:0000256" key="3">
    <source>
        <dbReference type="ARBA" id="ARBA00022475"/>
    </source>
</evidence>
<dbReference type="GO" id="GO:0005886">
    <property type="term" value="C:plasma membrane"/>
    <property type="evidence" value="ECO:0007669"/>
    <property type="project" value="UniProtKB-SubCell"/>
</dbReference>
<protein>
    <submittedName>
        <fullName evidence="8">ABC-type sugar transport system permease subunit</fullName>
    </submittedName>
</protein>
<comment type="caution">
    <text evidence="8">The sequence shown here is derived from an EMBL/GenBank/DDBJ whole genome shotgun (WGS) entry which is preliminary data.</text>
</comment>
<keyword evidence="9" id="KW-1185">Reference proteome</keyword>
<dbReference type="InterPro" id="IPR035906">
    <property type="entry name" value="MetI-like_sf"/>
</dbReference>
<feature type="transmembrane region" description="Helical" evidence="7">
    <location>
        <begin position="292"/>
        <end position="316"/>
    </location>
</feature>
<comment type="subcellular location">
    <subcellularLocation>
        <location evidence="1">Cell membrane</location>
        <topology evidence="1">Multi-pass membrane protein</topology>
    </subcellularLocation>
</comment>
<feature type="transmembrane region" description="Helical" evidence="7">
    <location>
        <begin position="402"/>
        <end position="421"/>
    </location>
</feature>
<keyword evidence="5 7" id="KW-1133">Transmembrane helix</keyword>